<organism evidence="1 2">
    <name type="scientific">Rhynocoris fuscipes</name>
    <dbReference type="NCBI Taxonomy" id="488301"/>
    <lineage>
        <taxon>Eukaryota</taxon>
        <taxon>Metazoa</taxon>
        <taxon>Ecdysozoa</taxon>
        <taxon>Arthropoda</taxon>
        <taxon>Hexapoda</taxon>
        <taxon>Insecta</taxon>
        <taxon>Pterygota</taxon>
        <taxon>Neoptera</taxon>
        <taxon>Paraneoptera</taxon>
        <taxon>Hemiptera</taxon>
        <taxon>Heteroptera</taxon>
        <taxon>Panheteroptera</taxon>
        <taxon>Cimicomorpha</taxon>
        <taxon>Reduviidae</taxon>
        <taxon>Harpactorinae</taxon>
        <taxon>Harpactorini</taxon>
        <taxon>Rhynocoris</taxon>
    </lineage>
</organism>
<dbReference type="Proteomes" id="UP001461498">
    <property type="component" value="Unassembled WGS sequence"/>
</dbReference>
<proteinExistence type="predicted"/>
<evidence type="ECO:0000313" key="2">
    <source>
        <dbReference type="Proteomes" id="UP001461498"/>
    </source>
</evidence>
<keyword evidence="2" id="KW-1185">Reference proteome</keyword>
<name>A0AAW1DK78_9HEMI</name>
<accession>A0AAW1DK78</accession>
<reference evidence="1 2" key="1">
    <citation type="submission" date="2022-12" db="EMBL/GenBank/DDBJ databases">
        <title>Chromosome-level genome assembly of true bugs.</title>
        <authorList>
            <person name="Ma L."/>
            <person name="Li H."/>
        </authorList>
    </citation>
    <scope>NUCLEOTIDE SEQUENCE [LARGE SCALE GENOMIC DNA]</scope>
    <source>
        <strain evidence="1">Lab_2022b</strain>
    </source>
</reference>
<dbReference type="EMBL" id="JAPXFL010000001">
    <property type="protein sequence ID" value="KAK9511414.1"/>
    <property type="molecule type" value="Genomic_DNA"/>
</dbReference>
<sequence>MPVHFNGQKELYYNVNGRRGNVDSDFSSSSALAANPENINVNNTRPALGTVVPAQPRETLNPITAGREVNIAAAAPLKFDVDKSNNNADIGNGSNN</sequence>
<dbReference type="AlphaFoldDB" id="A0AAW1DK78"/>
<evidence type="ECO:0000313" key="1">
    <source>
        <dbReference type="EMBL" id="KAK9511414.1"/>
    </source>
</evidence>
<gene>
    <name evidence="1" type="ORF">O3M35_000075</name>
</gene>
<protein>
    <submittedName>
        <fullName evidence="1">Uncharacterized protein</fullName>
    </submittedName>
</protein>
<comment type="caution">
    <text evidence="1">The sequence shown here is derived from an EMBL/GenBank/DDBJ whole genome shotgun (WGS) entry which is preliminary data.</text>
</comment>